<dbReference type="EMBL" id="CAVNYO010000037">
    <property type="protein sequence ID" value="CAK5263279.1"/>
    <property type="molecule type" value="Genomic_DNA"/>
</dbReference>
<evidence type="ECO:0008006" key="5">
    <source>
        <dbReference type="Google" id="ProtNLM"/>
    </source>
</evidence>
<dbReference type="EMBL" id="CAVNYO010000421">
    <property type="protein sequence ID" value="CAK5277962.1"/>
    <property type="molecule type" value="Genomic_DNA"/>
</dbReference>
<dbReference type="PANTHER" id="PTHR42057:SF2">
    <property type="entry name" value="F-BOX DOMAIN PROTEIN (AFU_ORTHOLOGUE AFUA_4G00200)-RELATED"/>
    <property type="match status" value="1"/>
</dbReference>
<dbReference type="Proteomes" id="UP001295794">
    <property type="component" value="Unassembled WGS sequence"/>
</dbReference>
<proteinExistence type="predicted"/>
<protein>
    <recommendedName>
        <fullName evidence="5">F-box domain-containing protein</fullName>
    </recommendedName>
</protein>
<dbReference type="PANTHER" id="PTHR42057">
    <property type="entry name" value="F-BOX DOMAIN PROTEIN (AFU_ORTHOLOGUE AFUA_4G00200)"/>
    <property type="match status" value="1"/>
</dbReference>
<sequence>MSPLPLELLQQISKDAQWDETIFTLRLVSRALRDAATPIAFREIVVTDSVKSGAALLFLETCTLSVAPLVESVRFDAPASDRWTSGACPVFWNQDAATDLISGPPEEVESQARRVALSGAFSGLSNFPRLKSLHLEFHDTFQEDGSHDIPEQPTHYLLLQQEIFAALASRPLSTLRSLTLHNLIAVPHDIYTRDGFRALFKSARTVDISVISDVDYEGAYFQDPLVDYWNISVPSMLEYADEVRTLVIRSDQGVGSQPALNVATLRFPRLTALSLYDFVFVDTALEYNMLSFIVQHGKTLESLELADCSIDGDEMIDFPYPWHAVLSRFEAELETLKRFVFQSESGEEQFCYTRLDVGFGYMSLDAEHEAEAIPPPDLDSAALESLLAVVQSRQ</sequence>
<evidence type="ECO:0000313" key="3">
    <source>
        <dbReference type="EMBL" id="CAK5277962.1"/>
    </source>
</evidence>
<keyword evidence="4" id="KW-1185">Reference proteome</keyword>
<organism evidence="1 4">
    <name type="scientific">Mycena citricolor</name>
    <dbReference type="NCBI Taxonomy" id="2018698"/>
    <lineage>
        <taxon>Eukaryota</taxon>
        <taxon>Fungi</taxon>
        <taxon>Dikarya</taxon>
        <taxon>Basidiomycota</taxon>
        <taxon>Agaricomycotina</taxon>
        <taxon>Agaricomycetes</taxon>
        <taxon>Agaricomycetidae</taxon>
        <taxon>Agaricales</taxon>
        <taxon>Marasmiineae</taxon>
        <taxon>Mycenaceae</taxon>
        <taxon>Mycena</taxon>
    </lineage>
</organism>
<dbReference type="Gene3D" id="3.80.10.10">
    <property type="entry name" value="Ribonuclease Inhibitor"/>
    <property type="match status" value="1"/>
</dbReference>
<reference evidence="1" key="1">
    <citation type="submission" date="2023-11" db="EMBL/GenBank/DDBJ databases">
        <authorList>
            <person name="De Vega J J."/>
            <person name="De Vega J J."/>
        </authorList>
    </citation>
    <scope>NUCLEOTIDE SEQUENCE</scope>
</reference>
<evidence type="ECO:0000313" key="4">
    <source>
        <dbReference type="Proteomes" id="UP001295794"/>
    </source>
</evidence>
<dbReference type="EMBL" id="CAVNYO010000038">
    <property type="protein sequence ID" value="CAK5263315.1"/>
    <property type="molecule type" value="Genomic_DNA"/>
</dbReference>
<dbReference type="AlphaFoldDB" id="A0AAD2GSP2"/>
<name>A0AAD2GSP2_9AGAR</name>
<evidence type="ECO:0000313" key="1">
    <source>
        <dbReference type="EMBL" id="CAK5263279.1"/>
    </source>
</evidence>
<comment type="caution">
    <text evidence="1">The sequence shown here is derived from an EMBL/GenBank/DDBJ whole genome shotgun (WGS) entry which is preliminary data.</text>
</comment>
<accession>A0AAD2GSP2</accession>
<gene>
    <name evidence="1" type="ORF">MYCIT1_LOCUS2649</name>
    <name evidence="3" type="ORF">MYCIT1_LOCUS27142</name>
    <name evidence="2" type="ORF">MYCIT1_LOCUS2721</name>
</gene>
<dbReference type="InterPro" id="IPR032675">
    <property type="entry name" value="LRR_dom_sf"/>
</dbReference>
<dbReference type="SUPFAM" id="SSF52047">
    <property type="entry name" value="RNI-like"/>
    <property type="match status" value="1"/>
</dbReference>
<evidence type="ECO:0000313" key="2">
    <source>
        <dbReference type="EMBL" id="CAK5263315.1"/>
    </source>
</evidence>